<sequence>MSRSEIWIEQFDPAVARSDAWRGYHALSNRVRAEWWPDDPPRSLAVLKTMMTSVPPVWGLRWWAAWRHGRVVGGAEVELSQMSENRHHAWCDVYVDPDHRRRGIGAALLGTVATAAQNDGRRLLTWGTALNAPAGEAFARRLGATPGLTQNINQLRIADVDPTLLQAWQRRAPEDEFYLGVWEGPYPEPDLADVVKMHEVMNTAPRGSLEMEDFHWTPAVIRDQEESLRKRGVERWTIYVRHRPTGRIAGFTEVGWDSSEPEILHQWGTGVFPEFRNHGLGRWLKAAMLARVLAGRPQVKFVRTGNANSNAPMLKINHELGFRLYNTITLWQLPVDRALAYVAARQ</sequence>
<dbReference type="CDD" id="cd04301">
    <property type="entry name" value="NAT_SF"/>
    <property type="match status" value="1"/>
</dbReference>
<dbReference type="EMBL" id="CP034928">
    <property type="protein sequence ID" value="QAA76753.1"/>
    <property type="molecule type" value="Genomic_DNA"/>
</dbReference>
<dbReference type="Pfam" id="PF00583">
    <property type="entry name" value="Acetyltransf_1"/>
    <property type="match status" value="1"/>
</dbReference>
<proteinExistence type="predicted"/>
<dbReference type="KEGG" id="bih:BIP78_0987"/>
<dbReference type="GO" id="GO:0016747">
    <property type="term" value="F:acyltransferase activity, transferring groups other than amino-acyl groups"/>
    <property type="evidence" value="ECO:0007669"/>
    <property type="project" value="InterPro"/>
</dbReference>
<dbReference type="SUPFAM" id="SSF55729">
    <property type="entry name" value="Acyl-CoA N-acyltransferases (Nat)"/>
    <property type="match status" value="2"/>
</dbReference>
<dbReference type="PANTHER" id="PTHR43877">
    <property type="entry name" value="AMINOALKYLPHOSPHONATE N-ACETYLTRANSFERASE-RELATED-RELATED"/>
    <property type="match status" value="1"/>
</dbReference>
<reference evidence="5" key="1">
    <citation type="submission" date="2018-12" db="EMBL/GenBank/DDBJ databases">
        <title>Complete genome sequence of an uncultured bacterium of the candidate phylum Bipolaricaulota.</title>
        <authorList>
            <person name="Kadnikov V.V."/>
            <person name="Mardanov A.V."/>
            <person name="Beletsky A.V."/>
            <person name="Frank Y.A."/>
            <person name="Karnachuk O.V."/>
            <person name="Ravin N.V."/>
        </authorList>
    </citation>
    <scope>NUCLEOTIDE SEQUENCE [LARGE SCALE GENOMIC DNA]</scope>
</reference>
<dbReference type="Proteomes" id="UP000287233">
    <property type="component" value="Chromosome"/>
</dbReference>
<feature type="domain" description="N-acetyltransferase" evidence="3">
    <location>
        <begin position="14"/>
        <end position="173"/>
    </location>
</feature>
<dbReference type="AlphaFoldDB" id="A0A410FUP3"/>
<keyword evidence="1 4" id="KW-0808">Transferase</keyword>
<keyword evidence="2" id="KW-0012">Acyltransferase</keyword>
<evidence type="ECO:0000256" key="2">
    <source>
        <dbReference type="ARBA" id="ARBA00023315"/>
    </source>
</evidence>
<dbReference type="InterPro" id="IPR000182">
    <property type="entry name" value="GNAT_dom"/>
</dbReference>
<dbReference type="PROSITE" id="PS51186">
    <property type="entry name" value="GNAT"/>
    <property type="match status" value="1"/>
</dbReference>
<protein>
    <submittedName>
        <fullName evidence="4">Acetyltransferase, GNAT family</fullName>
    </submittedName>
</protein>
<accession>A0A410FUP3</accession>
<name>A0A410FUP3_BIPS1</name>
<evidence type="ECO:0000259" key="3">
    <source>
        <dbReference type="PROSITE" id="PS51186"/>
    </source>
</evidence>
<organism evidence="4 5">
    <name type="scientific">Bipolaricaulis sibiricus</name>
    <dbReference type="NCBI Taxonomy" id="2501609"/>
    <lineage>
        <taxon>Bacteria</taxon>
        <taxon>Candidatus Bipolaricaulota</taxon>
        <taxon>Candidatus Bipolaricaulia</taxon>
        <taxon>Candidatus Bipolaricaulales</taxon>
        <taxon>Candidatus Bipolaricaulaceae</taxon>
        <taxon>Candidatus Bipolaricaulis</taxon>
    </lineage>
</organism>
<dbReference type="InterPro" id="IPR016181">
    <property type="entry name" value="Acyl_CoA_acyltransferase"/>
</dbReference>
<evidence type="ECO:0000313" key="4">
    <source>
        <dbReference type="EMBL" id="QAA76753.1"/>
    </source>
</evidence>
<dbReference type="Gene3D" id="3.40.630.30">
    <property type="match status" value="1"/>
</dbReference>
<evidence type="ECO:0000313" key="5">
    <source>
        <dbReference type="Proteomes" id="UP000287233"/>
    </source>
</evidence>
<evidence type="ECO:0000256" key="1">
    <source>
        <dbReference type="ARBA" id="ARBA00022679"/>
    </source>
</evidence>
<gene>
    <name evidence="4" type="ORF">BIP78_0987</name>
</gene>
<dbReference type="InterPro" id="IPR050832">
    <property type="entry name" value="Bact_Acetyltransf"/>
</dbReference>